<dbReference type="CDD" id="cd12148">
    <property type="entry name" value="fungal_TF_MHR"/>
    <property type="match status" value="1"/>
</dbReference>
<organism evidence="5 6">
    <name type="scientific">Colletotrichum gloeosporioides</name>
    <name type="common">Anthracnose fungus</name>
    <name type="synonym">Glomerella cingulata</name>
    <dbReference type="NCBI Taxonomy" id="474922"/>
    <lineage>
        <taxon>Eukaryota</taxon>
        <taxon>Fungi</taxon>
        <taxon>Dikarya</taxon>
        <taxon>Ascomycota</taxon>
        <taxon>Pezizomycotina</taxon>
        <taxon>Sordariomycetes</taxon>
        <taxon>Hypocreomycetidae</taxon>
        <taxon>Glomerellales</taxon>
        <taxon>Glomerellaceae</taxon>
        <taxon>Colletotrichum</taxon>
        <taxon>Colletotrichum gloeosporioides species complex</taxon>
    </lineage>
</organism>
<dbReference type="GO" id="GO:0008270">
    <property type="term" value="F:zinc ion binding"/>
    <property type="evidence" value="ECO:0007669"/>
    <property type="project" value="InterPro"/>
</dbReference>
<dbReference type="RefSeq" id="XP_045258131.1">
    <property type="nucleotide sequence ID" value="XM_045410563.1"/>
</dbReference>
<feature type="domain" description="Zn(2)-C6 fungal-type" evidence="4">
    <location>
        <begin position="7"/>
        <end position="39"/>
    </location>
</feature>
<feature type="compositionally biased region" description="Polar residues" evidence="3">
    <location>
        <begin position="71"/>
        <end position="80"/>
    </location>
</feature>
<dbReference type="PROSITE" id="PS50048">
    <property type="entry name" value="ZN2_CY6_FUNGAL_2"/>
    <property type="match status" value="1"/>
</dbReference>
<dbReference type="InterPro" id="IPR036864">
    <property type="entry name" value="Zn2-C6_fun-type_DNA-bd_sf"/>
</dbReference>
<name>A0A8H4C7T4_COLGL</name>
<evidence type="ECO:0000259" key="4">
    <source>
        <dbReference type="PROSITE" id="PS50048"/>
    </source>
</evidence>
<dbReference type="AlphaFoldDB" id="A0A8H4C7T4"/>
<evidence type="ECO:0000256" key="2">
    <source>
        <dbReference type="ARBA" id="ARBA00023242"/>
    </source>
</evidence>
<dbReference type="GeneID" id="69017771"/>
<dbReference type="PANTHER" id="PTHR31001:SF40">
    <property type="entry name" value="ZN(II)2CYS6 TRANSCRIPTION FACTOR (EUROFUNG)"/>
    <property type="match status" value="1"/>
</dbReference>
<gene>
    <name evidence="5" type="ORF">GCG54_00010643</name>
</gene>
<dbReference type="GO" id="GO:0005634">
    <property type="term" value="C:nucleus"/>
    <property type="evidence" value="ECO:0007669"/>
    <property type="project" value="UniProtKB-SubCell"/>
</dbReference>
<dbReference type="SUPFAM" id="SSF57701">
    <property type="entry name" value="Zn2/Cys6 DNA-binding domain"/>
    <property type="match status" value="1"/>
</dbReference>
<accession>A0A8H4C7T4</accession>
<sequence length="706" mass="79407">MTPRLAACDPCRTAKLACGHERPACARCVTNNREDVCVYRATPFKRKRNETLSPSFLSSKTARYQPLEDSPASSTPTRPLNPNPGFLGASSHISIFSHLIQDANDSPERTATRSVQFGPEAAPNTIYLDEEPIVKNTVDLMRHVFQSFPLNAMQDLISFWRATGANLALAEPFVDECSRALGTILEGETDKHDWWHHSLTHSLLRNSRRTLEISLGCSISDFTAQFVGQNLRWETVGIFFAAVIRATMEVPFFPSLYKSDVRRQQLVGLAIKVSDALAEICISLDCLNDLQLVAQYENFIAHSYVLGIQCRYNELGTSIDTQLMHLAAYSAWRRLGDVIASITALGYHQKPSGPVCAPFFLVELRKTAFARIYSADKNFSIFLGRSPRLSKRFCHLQVPQGRLILDSEELGQPTPDKTEDWTQDAQACYRADTRWSAQCASLKEDILAMLFGDCRDICMEKIKLIRERAQSQWMLLPPSLRLEGSMKRSDRTPFERDFLISARLNYLHILFLTQLVCLKSPPEPDKIIVELAQEILSLVVEAVVLRDQAVSSGTSTVWKVRFRPSNHKVRSNSIEVAHYGLPAVGIALLAMLKQPSLVTLFKIPKNRTLQDLGVLVAEIEMGTIIRPGEPNFTVLSAAADTIQRFLDRIQMEDSQSKYISSRKETNPSNDSEPWDFGLSLDPWNFELGFWESLAEHPSLYNSGDQT</sequence>
<reference evidence="5" key="2">
    <citation type="submission" date="2020-03" db="EMBL/GenBank/DDBJ databases">
        <authorList>
            <person name="Fu F.-F."/>
            <person name="Chen J."/>
        </authorList>
    </citation>
    <scope>NUCLEOTIDE SEQUENCE</scope>
    <source>
        <strain evidence="5">Lc1</strain>
    </source>
</reference>
<keyword evidence="2" id="KW-0539">Nucleus</keyword>
<dbReference type="SMART" id="SM00066">
    <property type="entry name" value="GAL4"/>
    <property type="match status" value="1"/>
</dbReference>
<proteinExistence type="predicted"/>
<keyword evidence="6" id="KW-1185">Reference proteome</keyword>
<dbReference type="PANTHER" id="PTHR31001">
    <property type="entry name" value="UNCHARACTERIZED TRANSCRIPTIONAL REGULATORY PROTEIN"/>
    <property type="match status" value="1"/>
</dbReference>
<dbReference type="Gene3D" id="4.10.240.10">
    <property type="entry name" value="Zn(2)-C6 fungal-type DNA-binding domain"/>
    <property type="match status" value="1"/>
</dbReference>
<reference evidence="5" key="1">
    <citation type="journal article" date="2020" name="Phytopathology">
        <title>Genome sequence and comparative analysis of Colletotrichum gloeosporioides isolated from Liriodendron leaves.</title>
        <authorList>
            <person name="Fu F.F."/>
            <person name="Hao Z."/>
            <person name="Wang P."/>
            <person name="Lu Y."/>
            <person name="Xue L.J."/>
            <person name="Wei G."/>
            <person name="Tian Y."/>
            <person name="Baishi H."/>
            <person name="Xu H."/>
            <person name="Shi J."/>
            <person name="Cheng T."/>
            <person name="Wang G."/>
            <person name="Yi Y."/>
            <person name="Chen J."/>
        </authorList>
    </citation>
    <scope>NUCLEOTIDE SEQUENCE</scope>
    <source>
        <strain evidence="5">Lc1</strain>
    </source>
</reference>
<evidence type="ECO:0000313" key="5">
    <source>
        <dbReference type="EMBL" id="KAF3798971.1"/>
    </source>
</evidence>
<dbReference type="GO" id="GO:0000981">
    <property type="term" value="F:DNA-binding transcription factor activity, RNA polymerase II-specific"/>
    <property type="evidence" value="ECO:0007669"/>
    <property type="project" value="InterPro"/>
</dbReference>
<dbReference type="Pfam" id="PF00172">
    <property type="entry name" value="Zn_clus"/>
    <property type="match status" value="1"/>
</dbReference>
<dbReference type="InterPro" id="IPR001138">
    <property type="entry name" value="Zn2Cys6_DnaBD"/>
</dbReference>
<dbReference type="Proteomes" id="UP000613401">
    <property type="component" value="Unassembled WGS sequence"/>
</dbReference>
<evidence type="ECO:0000256" key="1">
    <source>
        <dbReference type="ARBA" id="ARBA00004123"/>
    </source>
</evidence>
<comment type="subcellular location">
    <subcellularLocation>
        <location evidence="1">Nucleus</location>
    </subcellularLocation>
</comment>
<dbReference type="PROSITE" id="PS00463">
    <property type="entry name" value="ZN2_CY6_FUNGAL_1"/>
    <property type="match status" value="1"/>
</dbReference>
<feature type="region of interest" description="Disordered" evidence="3">
    <location>
        <begin position="55"/>
        <end position="84"/>
    </location>
</feature>
<protein>
    <recommendedName>
        <fullName evidence="4">Zn(2)-C6 fungal-type domain-containing protein</fullName>
    </recommendedName>
</protein>
<dbReference type="EMBL" id="WVTB01000089">
    <property type="protein sequence ID" value="KAF3798971.1"/>
    <property type="molecule type" value="Genomic_DNA"/>
</dbReference>
<dbReference type="InterPro" id="IPR050613">
    <property type="entry name" value="Sec_Metabolite_Reg"/>
</dbReference>
<comment type="caution">
    <text evidence="5">The sequence shown here is derived from an EMBL/GenBank/DDBJ whole genome shotgun (WGS) entry which is preliminary data.</text>
</comment>
<dbReference type="CDD" id="cd00067">
    <property type="entry name" value="GAL4"/>
    <property type="match status" value="1"/>
</dbReference>
<evidence type="ECO:0000256" key="3">
    <source>
        <dbReference type="SAM" id="MobiDB-lite"/>
    </source>
</evidence>
<evidence type="ECO:0000313" key="6">
    <source>
        <dbReference type="Proteomes" id="UP000613401"/>
    </source>
</evidence>